<dbReference type="RefSeq" id="WP_173264425.1">
    <property type="nucleotide sequence ID" value="NZ_BLLG01000006.1"/>
</dbReference>
<keyword evidence="3" id="KW-1185">Reference proteome</keyword>
<comment type="caution">
    <text evidence="2">The sequence shown here is derived from an EMBL/GenBank/DDBJ whole genome shotgun (WGS) entry which is preliminary data.</text>
</comment>
<sequence length="100" mass="10819">MSTQSLLVAAGVVIALWTFAAIVIFRTAARTTQLADEDQAEQALFAEDHMVTFEPMREAFATAVRETEPGRPSAELVDCWGIWPDAPLAHDLTGGTRDGS</sequence>
<keyword evidence="1" id="KW-1133">Transmembrane helix</keyword>
<dbReference type="Proteomes" id="UP000484988">
    <property type="component" value="Unassembled WGS sequence"/>
</dbReference>
<keyword evidence="1" id="KW-0812">Transmembrane</keyword>
<feature type="transmembrane region" description="Helical" evidence="1">
    <location>
        <begin position="6"/>
        <end position="25"/>
    </location>
</feature>
<protein>
    <submittedName>
        <fullName evidence="2">Uncharacterized protein</fullName>
    </submittedName>
</protein>
<dbReference type="EMBL" id="BLLG01000006">
    <property type="protein sequence ID" value="GFH36585.1"/>
    <property type="molecule type" value="Genomic_DNA"/>
</dbReference>
<evidence type="ECO:0000313" key="2">
    <source>
        <dbReference type="EMBL" id="GFH36585.1"/>
    </source>
</evidence>
<evidence type="ECO:0000256" key="1">
    <source>
        <dbReference type="SAM" id="Phobius"/>
    </source>
</evidence>
<keyword evidence="1" id="KW-0472">Membrane</keyword>
<name>A0A6A0AVY2_9ACTN</name>
<gene>
    <name evidence="2" type="ORF">SCWH03_28160</name>
</gene>
<evidence type="ECO:0000313" key="3">
    <source>
        <dbReference type="Proteomes" id="UP000484988"/>
    </source>
</evidence>
<proteinExistence type="predicted"/>
<accession>A0A6A0AVY2</accession>
<reference evidence="2 3" key="1">
    <citation type="submission" date="2020-02" db="EMBL/GenBank/DDBJ databases">
        <title>Whole Genome Shotgun Sequence of Streptomyces sp. strain CWH03.</title>
        <authorList>
            <person name="Dohra H."/>
            <person name="Kodani S."/>
            <person name="Yamamura H."/>
        </authorList>
    </citation>
    <scope>NUCLEOTIDE SEQUENCE [LARGE SCALE GENOMIC DNA]</scope>
    <source>
        <strain evidence="2 3">CWH03</strain>
    </source>
</reference>
<dbReference type="AlphaFoldDB" id="A0A6A0AVY2"/>
<organism evidence="2 3">
    <name type="scientific">Streptomyces pacificus</name>
    <dbReference type="NCBI Taxonomy" id="2705029"/>
    <lineage>
        <taxon>Bacteria</taxon>
        <taxon>Bacillati</taxon>
        <taxon>Actinomycetota</taxon>
        <taxon>Actinomycetes</taxon>
        <taxon>Kitasatosporales</taxon>
        <taxon>Streptomycetaceae</taxon>
        <taxon>Streptomyces</taxon>
    </lineage>
</organism>